<dbReference type="InterPro" id="IPR036249">
    <property type="entry name" value="Thioredoxin-like_sf"/>
</dbReference>
<dbReference type="AlphaFoldDB" id="A0AAT9FP22"/>
<sequence length="270" mass="30204">MKTKLLFTVVAASFVGVAAADPNPPEATAAADTSSPATSAEAINKDIQEYEALYAAFMKKVRAEKDRQKAMKLYQEVPKIEPYMERVLGHVEKNPTNASSKKALMWSLTYVRQQPLRSRIGKIFTTHFINDPLINEYAKSLSRSISPQSQAELRDIIEKSSNPDTKIYATYYLANNLSQSVRRFPNLSDEEKAAKTAESNRLLKQLSENPEVAKLNEKLAKRIASVLFEQENLGIGCTAPDIVGDDHTGTVFKLSDYRGKVVLLDFWGIW</sequence>
<organism evidence="2">
    <name type="scientific">Oceaniferula spumae</name>
    <dbReference type="NCBI Taxonomy" id="2979115"/>
    <lineage>
        <taxon>Bacteria</taxon>
        <taxon>Pseudomonadati</taxon>
        <taxon>Verrucomicrobiota</taxon>
        <taxon>Verrucomicrobiia</taxon>
        <taxon>Verrucomicrobiales</taxon>
        <taxon>Verrucomicrobiaceae</taxon>
        <taxon>Oceaniferula</taxon>
    </lineage>
</organism>
<evidence type="ECO:0000256" key="1">
    <source>
        <dbReference type="SAM" id="SignalP"/>
    </source>
</evidence>
<accession>A0AAT9FP22</accession>
<reference evidence="2" key="1">
    <citation type="submission" date="2024-07" db="EMBL/GenBank/DDBJ databases">
        <title>Complete genome sequence of Verrucomicrobiaceae bacterium NT6N.</title>
        <authorList>
            <person name="Huang C."/>
            <person name="Takami H."/>
            <person name="Hamasaki K."/>
        </authorList>
    </citation>
    <scope>NUCLEOTIDE SEQUENCE</scope>
    <source>
        <strain evidence="2">NT6N</strain>
    </source>
</reference>
<dbReference type="EMBL" id="AP026866">
    <property type="protein sequence ID" value="BDS07700.1"/>
    <property type="molecule type" value="Genomic_DNA"/>
</dbReference>
<gene>
    <name evidence="2" type="ORF">NT6N_27400</name>
</gene>
<name>A0AAT9FP22_9BACT</name>
<protein>
    <recommendedName>
        <fullName evidence="3">Redoxin domain-containing protein</fullName>
    </recommendedName>
</protein>
<dbReference type="KEGG" id="osu:NT6N_27400"/>
<keyword evidence="1" id="KW-0732">Signal</keyword>
<dbReference type="Gene3D" id="3.40.30.10">
    <property type="entry name" value="Glutaredoxin"/>
    <property type="match status" value="1"/>
</dbReference>
<feature type="chain" id="PRO_5043411854" description="Redoxin domain-containing protein" evidence="1">
    <location>
        <begin position="21"/>
        <end position="270"/>
    </location>
</feature>
<dbReference type="SUPFAM" id="SSF52833">
    <property type="entry name" value="Thioredoxin-like"/>
    <property type="match status" value="1"/>
</dbReference>
<feature type="signal peptide" evidence="1">
    <location>
        <begin position="1"/>
        <end position="20"/>
    </location>
</feature>
<proteinExistence type="predicted"/>
<evidence type="ECO:0000313" key="2">
    <source>
        <dbReference type="EMBL" id="BDS07700.1"/>
    </source>
</evidence>
<evidence type="ECO:0008006" key="3">
    <source>
        <dbReference type="Google" id="ProtNLM"/>
    </source>
</evidence>